<dbReference type="SUPFAM" id="SSF53756">
    <property type="entry name" value="UDP-Glycosyltransferase/glycogen phosphorylase"/>
    <property type="match status" value="1"/>
</dbReference>
<dbReference type="CDD" id="cd03812">
    <property type="entry name" value="GT4_CapH-like"/>
    <property type="match status" value="1"/>
</dbReference>
<dbReference type="InterPro" id="IPR001296">
    <property type="entry name" value="Glyco_trans_1"/>
</dbReference>
<evidence type="ECO:0000259" key="2">
    <source>
        <dbReference type="Pfam" id="PF13439"/>
    </source>
</evidence>
<dbReference type="PANTHER" id="PTHR45947">
    <property type="entry name" value="SULFOQUINOVOSYL TRANSFERASE SQD2"/>
    <property type="match status" value="1"/>
</dbReference>
<gene>
    <name evidence="3" type="ORF">FOC47_13150</name>
</gene>
<dbReference type="Gene3D" id="3.40.50.2000">
    <property type="entry name" value="Glycogen Phosphorylase B"/>
    <property type="match status" value="2"/>
</dbReference>
<dbReference type="GO" id="GO:0016758">
    <property type="term" value="F:hexosyltransferase activity"/>
    <property type="evidence" value="ECO:0007669"/>
    <property type="project" value="TreeGrafter"/>
</dbReference>
<dbReference type="PANTHER" id="PTHR45947:SF3">
    <property type="entry name" value="SULFOQUINOVOSYL TRANSFERASE SQD2"/>
    <property type="match status" value="1"/>
</dbReference>
<evidence type="ECO:0000313" key="3">
    <source>
        <dbReference type="EMBL" id="QIX91403.1"/>
    </source>
</evidence>
<proteinExistence type="predicted"/>
<organism evidence="3 4">
    <name type="scientific">Enterocloster clostridioformis</name>
    <dbReference type="NCBI Taxonomy" id="1531"/>
    <lineage>
        <taxon>Bacteria</taxon>
        <taxon>Bacillati</taxon>
        <taxon>Bacillota</taxon>
        <taxon>Clostridia</taxon>
        <taxon>Lachnospirales</taxon>
        <taxon>Lachnospiraceae</taxon>
        <taxon>Enterocloster</taxon>
    </lineage>
</organism>
<accession>A0AAP9M0M5</accession>
<dbReference type="Pfam" id="PF13439">
    <property type="entry name" value="Glyco_transf_4"/>
    <property type="match status" value="1"/>
</dbReference>
<reference evidence="3 4" key="1">
    <citation type="submission" date="2019-11" db="EMBL/GenBank/DDBJ databases">
        <title>FDA dAtabase for Regulatory Grade micrObial Sequences (FDA-ARGOS): Supporting development and validation of Infectious Disease Dx tests.</title>
        <authorList>
            <person name="Turner S."/>
            <person name="Byrd R."/>
            <person name="Tallon L."/>
            <person name="Sadzewicz L."/>
            <person name="Vavikolanu K."/>
            <person name="Mehta A."/>
            <person name="Aluvathingal J."/>
            <person name="Nadendla S."/>
            <person name="Myers T."/>
            <person name="Yan Y."/>
            <person name="Sichtig H."/>
        </authorList>
    </citation>
    <scope>NUCLEOTIDE SEQUENCE [LARGE SCALE GENOMIC DNA]</scope>
    <source>
        <strain evidence="3 4">FDAARGOS_739</strain>
    </source>
</reference>
<evidence type="ECO:0000313" key="4">
    <source>
        <dbReference type="Proteomes" id="UP000501069"/>
    </source>
</evidence>
<feature type="domain" description="Glycosyltransferase subfamily 4-like N-terminal" evidence="2">
    <location>
        <begin position="17"/>
        <end position="181"/>
    </location>
</feature>
<dbReference type="Pfam" id="PF00534">
    <property type="entry name" value="Glycos_transf_1"/>
    <property type="match status" value="1"/>
</dbReference>
<dbReference type="EMBL" id="CP050964">
    <property type="protein sequence ID" value="QIX91403.1"/>
    <property type="molecule type" value="Genomic_DNA"/>
</dbReference>
<evidence type="ECO:0000259" key="1">
    <source>
        <dbReference type="Pfam" id="PF00534"/>
    </source>
</evidence>
<protein>
    <submittedName>
        <fullName evidence="3">Glycosyltransferase family 1 protein</fullName>
    </submittedName>
</protein>
<sequence length="395" mass="45428">MKTKKIKVLHRAATTGIGGVEQNVMNYYRHMDRERFQFDFLTRNAKLAEYKEVKELGINVKTFTATERSDKNLLIKEINQILDEGYDIIHMNTSYWVGFLIEELAMERHIPKVIVHSHSAGIDLGQGRERALEIHEYYKEKFDMRYATDCWACSRLAADWLFGPQIPRNDIRIIKNAIDIQKYSFNQNFRLQERNKLGLDNCFVIGHIGRFAYQKNHEFLIKVFAGIFKKNDKARLVLIGEGGGMSAIKAMVQEMELEEAVNFLGWQDNVNELLSAIDLFVLPSRLEGLPVVLVEAQDSGVRCIISDCITDEACITDNVDRLPLDEDEWIQKIGTYMEGYDRADMREKITAAGYDIAEQAAVLEKYYEDKNNLTGGAYKPNLINYTAYEIEVYAA</sequence>
<name>A0AAP9M0M5_9FIRM</name>
<dbReference type="AlphaFoldDB" id="A0AAP9M0M5"/>
<dbReference type="Proteomes" id="UP000501069">
    <property type="component" value="Chromosome"/>
</dbReference>
<dbReference type="InterPro" id="IPR028098">
    <property type="entry name" value="Glyco_trans_4-like_N"/>
</dbReference>
<dbReference type="GeneID" id="57962110"/>
<dbReference type="RefSeq" id="WP_039886755.1">
    <property type="nucleotide sequence ID" value="NZ_CABKQO010000003.1"/>
</dbReference>
<dbReference type="InterPro" id="IPR050194">
    <property type="entry name" value="Glycosyltransferase_grp1"/>
</dbReference>
<feature type="domain" description="Glycosyl transferase family 1" evidence="1">
    <location>
        <begin position="192"/>
        <end position="333"/>
    </location>
</feature>